<keyword evidence="3" id="KW-1185">Reference proteome</keyword>
<dbReference type="Proteomes" id="UP000302163">
    <property type="component" value="Chromosome"/>
</dbReference>
<keyword evidence="1" id="KW-0812">Transmembrane</keyword>
<protein>
    <submittedName>
        <fullName evidence="2">Uncharacterized protein</fullName>
    </submittedName>
</protein>
<gene>
    <name evidence="2" type="ORF">FEM41_21680</name>
</gene>
<sequence length="87" mass="10148">MEIRVFYSKGTTTNIYAKDHLSSADKEKLTAQFFKKHPLEIRAPDVYQALEKLRHGIKENHSALREFPGNWLIDAVIIIIIYMLNVF</sequence>
<evidence type="ECO:0000313" key="3">
    <source>
        <dbReference type="Proteomes" id="UP000302163"/>
    </source>
</evidence>
<dbReference type="AlphaFoldDB" id="A0A4P8YPX3"/>
<evidence type="ECO:0000256" key="1">
    <source>
        <dbReference type="SAM" id="Phobius"/>
    </source>
</evidence>
<name>A0A4P8YPX3_9ENTR</name>
<dbReference type="RefSeq" id="WP_138098338.1">
    <property type="nucleotide sequence ID" value="NZ_CP040428.1"/>
</dbReference>
<evidence type="ECO:0000313" key="2">
    <source>
        <dbReference type="EMBL" id="QCT22068.1"/>
    </source>
</evidence>
<keyword evidence="1" id="KW-1133">Transmembrane helix</keyword>
<proteinExistence type="predicted"/>
<feature type="transmembrane region" description="Helical" evidence="1">
    <location>
        <begin position="67"/>
        <end position="84"/>
    </location>
</feature>
<dbReference type="KEGG" id="izh:FEM41_21680"/>
<accession>A0A4P8YPX3</accession>
<keyword evidence="1" id="KW-0472">Membrane</keyword>
<dbReference type="OrthoDB" id="6617087at2"/>
<dbReference type="EMBL" id="CP040428">
    <property type="protein sequence ID" value="QCT22068.1"/>
    <property type="molecule type" value="Genomic_DNA"/>
</dbReference>
<reference evidence="2 3" key="1">
    <citation type="submission" date="2019-05" db="EMBL/GenBank/DDBJ databases">
        <title>Complete genome sequence of Izhakiella calystegiae KSNA2, an endophyte isolated from beach morning glory (Calystegia soldanella).</title>
        <authorList>
            <person name="Jiang L."/>
            <person name="Jeong J.C."/>
            <person name="Kim C.Y."/>
            <person name="Kim D.H."/>
            <person name="Kim S.W."/>
            <person name="Lee j."/>
        </authorList>
    </citation>
    <scope>NUCLEOTIDE SEQUENCE [LARGE SCALE GENOMIC DNA]</scope>
    <source>
        <strain evidence="2 3">KSNA2</strain>
    </source>
</reference>
<organism evidence="2 3">
    <name type="scientific">Jejubacter calystegiae</name>
    <dbReference type="NCBI Taxonomy" id="2579935"/>
    <lineage>
        <taxon>Bacteria</taxon>
        <taxon>Pseudomonadati</taxon>
        <taxon>Pseudomonadota</taxon>
        <taxon>Gammaproteobacteria</taxon>
        <taxon>Enterobacterales</taxon>
        <taxon>Enterobacteriaceae</taxon>
        <taxon>Jejubacter</taxon>
    </lineage>
</organism>